<evidence type="ECO:0000256" key="5">
    <source>
        <dbReference type="ARBA" id="ARBA00022516"/>
    </source>
</evidence>
<comment type="catalytic activity">
    <reaction evidence="12">
        <text>malonyl-[ACP] + acetyl-CoA + H(+) = 3-oxobutanoyl-[ACP] + CO2 + CoA</text>
        <dbReference type="Rhea" id="RHEA:12080"/>
        <dbReference type="Rhea" id="RHEA-COMP:9623"/>
        <dbReference type="Rhea" id="RHEA-COMP:9625"/>
        <dbReference type="ChEBI" id="CHEBI:15378"/>
        <dbReference type="ChEBI" id="CHEBI:16526"/>
        <dbReference type="ChEBI" id="CHEBI:57287"/>
        <dbReference type="ChEBI" id="CHEBI:57288"/>
        <dbReference type="ChEBI" id="CHEBI:78449"/>
        <dbReference type="ChEBI" id="CHEBI:78450"/>
        <dbReference type="EC" id="2.3.1.180"/>
    </reaction>
    <physiologicalReaction direction="left-to-right" evidence="12">
        <dbReference type="Rhea" id="RHEA:12081"/>
    </physiologicalReaction>
</comment>
<dbReference type="PANTHER" id="PTHR34069:SF2">
    <property type="entry name" value="BETA-KETOACYL-[ACYL-CARRIER-PROTEIN] SYNTHASE III"/>
    <property type="match status" value="1"/>
</dbReference>
<sequence>MTKHCYIHGFGSFAPAKVLTNFDLEKFVDTNDEWIRTRTGIEQRHVVDEGQCTSDLVTEAAKGALADAGMQADALTHILVATCTPDAYCPNTACVVEDKLGIKGAMALDINAACSGFVYGLQVACGLTSACDNATILLSGGETLTSRVNWEDRNTCVLFGDAAGAVVISGTQKPGSAKVVDIELSSDGSLRDLLTIAGGGSSIPYKLNQPVPAEHFVTMQGREVFKHAVRSMTSICETLLARNGMSTNDVDMLIPHQANMRIIEAVGKKLDIAPEKVFVNLNKFGNTSAASIPLALADAKSQGLIKPGMRVLLTTFGGGFTWGSALLEF</sequence>
<dbReference type="PANTHER" id="PTHR34069">
    <property type="entry name" value="3-OXOACYL-[ACYL-CARRIER-PROTEIN] SYNTHASE 3"/>
    <property type="match status" value="1"/>
</dbReference>
<keyword evidence="11 13" id="KW-0012">Acyltransferase</keyword>
<feature type="region of interest" description="ACP-binding" evidence="13">
    <location>
        <begin position="257"/>
        <end position="261"/>
    </location>
</feature>
<evidence type="ECO:0000256" key="4">
    <source>
        <dbReference type="ARBA" id="ARBA00022490"/>
    </source>
</evidence>
<dbReference type="Pfam" id="PF08541">
    <property type="entry name" value="ACP_syn_III_C"/>
    <property type="match status" value="1"/>
</dbReference>
<comment type="subcellular location">
    <subcellularLocation>
        <location evidence="13">Cytoplasm</location>
    </subcellularLocation>
</comment>
<dbReference type="EC" id="2.3.1.180" evidence="3 13"/>
<dbReference type="GO" id="GO:0044550">
    <property type="term" value="P:secondary metabolite biosynthetic process"/>
    <property type="evidence" value="ECO:0007669"/>
    <property type="project" value="TreeGrafter"/>
</dbReference>
<dbReference type="NCBIfam" id="TIGR00747">
    <property type="entry name" value="fabH"/>
    <property type="match status" value="1"/>
</dbReference>
<evidence type="ECO:0000256" key="6">
    <source>
        <dbReference type="ARBA" id="ARBA00022679"/>
    </source>
</evidence>
<dbReference type="GO" id="GO:0005737">
    <property type="term" value="C:cytoplasm"/>
    <property type="evidence" value="ECO:0007669"/>
    <property type="project" value="UniProtKB-SubCell"/>
</dbReference>
<dbReference type="UniPathway" id="UPA00094"/>
<organism evidence="16 17">
    <name type="scientific">Desulfovibrio subterraneus</name>
    <dbReference type="NCBI Taxonomy" id="2718620"/>
    <lineage>
        <taxon>Bacteria</taxon>
        <taxon>Pseudomonadati</taxon>
        <taxon>Thermodesulfobacteriota</taxon>
        <taxon>Desulfovibrionia</taxon>
        <taxon>Desulfovibrionales</taxon>
        <taxon>Desulfovibrionaceae</taxon>
        <taxon>Desulfovibrio</taxon>
    </lineage>
</organism>
<dbReference type="CDD" id="cd00830">
    <property type="entry name" value="KAS_III"/>
    <property type="match status" value="1"/>
</dbReference>
<keyword evidence="10 13" id="KW-0511">Multifunctional enzyme</keyword>
<feature type="active site" evidence="13">
    <location>
        <position position="256"/>
    </location>
</feature>
<keyword evidence="4 13" id="KW-0963">Cytoplasm</keyword>
<dbReference type="FunFam" id="3.40.47.10:FF:000004">
    <property type="entry name" value="3-oxoacyl-[acyl-carrier-protein] synthase 3"/>
    <property type="match status" value="1"/>
</dbReference>
<feature type="domain" description="Beta-ketoacyl-[acyl-carrier-protein] synthase III C-terminal" evidence="14">
    <location>
        <begin position="240"/>
        <end position="328"/>
    </location>
</feature>
<dbReference type="AlphaFoldDB" id="A0A7J0BJI8"/>
<dbReference type="InterPro" id="IPR004655">
    <property type="entry name" value="FabH"/>
</dbReference>
<feature type="domain" description="Beta-ketoacyl-[acyl-carrier-protein] synthase III N-terminal" evidence="15">
    <location>
        <begin position="108"/>
        <end position="188"/>
    </location>
</feature>
<evidence type="ECO:0000256" key="13">
    <source>
        <dbReference type="HAMAP-Rule" id="MF_01815"/>
    </source>
</evidence>
<comment type="caution">
    <text evidence="16">The sequence shown here is derived from an EMBL/GenBank/DDBJ whole genome shotgun (WGS) entry which is preliminary data.</text>
</comment>
<dbReference type="GO" id="GO:0006633">
    <property type="term" value="P:fatty acid biosynthetic process"/>
    <property type="evidence" value="ECO:0007669"/>
    <property type="project" value="UniProtKB-UniRule"/>
</dbReference>
<dbReference type="EMBL" id="BLVO01000013">
    <property type="protein sequence ID" value="GFM33342.1"/>
    <property type="molecule type" value="Genomic_DNA"/>
</dbReference>
<evidence type="ECO:0000256" key="1">
    <source>
        <dbReference type="ARBA" id="ARBA00005194"/>
    </source>
</evidence>
<feature type="active site" evidence="13">
    <location>
        <position position="114"/>
    </location>
</feature>
<reference evidence="16 17" key="1">
    <citation type="submission" date="2020-05" db="EMBL/GenBank/DDBJ databases">
        <title>Draft genome sequence of Desulfovibrio sp. strain HN2T.</title>
        <authorList>
            <person name="Ueno A."/>
            <person name="Tamazawa S."/>
            <person name="Tamamura S."/>
            <person name="Murakami T."/>
            <person name="Kiyama T."/>
            <person name="Inomata H."/>
            <person name="Amano Y."/>
            <person name="Miyakawa K."/>
            <person name="Tamaki H."/>
            <person name="Naganuma T."/>
            <person name="Kaneko K."/>
        </authorList>
    </citation>
    <scope>NUCLEOTIDE SEQUENCE [LARGE SCALE GENOMIC DNA]</scope>
    <source>
        <strain evidence="16 17">HN2</strain>
    </source>
</reference>
<evidence type="ECO:0000256" key="12">
    <source>
        <dbReference type="ARBA" id="ARBA00051096"/>
    </source>
</evidence>
<keyword evidence="7 13" id="KW-0276">Fatty acid metabolism</keyword>
<evidence type="ECO:0000256" key="10">
    <source>
        <dbReference type="ARBA" id="ARBA00023268"/>
    </source>
</evidence>
<dbReference type="RefSeq" id="WP_174405010.1">
    <property type="nucleotide sequence ID" value="NZ_BLVO01000013.1"/>
</dbReference>
<keyword evidence="17" id="KW-1185">Reference proteome</keyword>
<evidence type="ECO:0000256" key="2">
    <source>
        <dbReference type="ARBA" id="ARBA00008642"/>
    </source>
</evidence>
<dbReference type="SUPFAM" id="SSF53901">
    <property type="entry name" value="Thiolase-like"/>
    <property type="match status" value="1"/>
</dbReference>
<gene>
    <name evidence="13 16" type="primary">fabH</name>
    <name evidence="16" type="ORF">DSM101010T_17070</name>
</gene>
<dbReference type="HAMAP" id="MF_01815">
    <property type="entry name" value="FabH"/>
    <property type="match status" value="1"/>
</dbReference>
<evidence type="ECO:0000259" key="14">
    <source>
        <dbReference type="Pfam" id="PF08541"/>
    </source>
</evidence>
<evidence type="ECO:0000313" key="16">
    <source>
        <dbReference type="EMBL" id="GFM33342.1"/>
    </source>
</evidence>
<evidence type="ECO:0000256" key="11">
    <source>
        <dbReference type="ARBA" id="ARBA00023315"/>
    </source>
</evidence>
<comment type="similarity">
    <text evidence="2 13">Belongs to the thiolase-like superfamily. FabH family.</text>
</comment>
<keyword evidence="6 13" id="KW-0808">Transferase</keyword>
<feature type="active site" evidence="13">
    <location>
        <position position="286"/>
    </location>
</feature>
<evidence type="ECO:0000256" key="7">
    <source>
        <dbReference type="ARBA" id="ARBA00022832"/>
    </source>
</evidence>
<name>A0A7J0BJI8_9BACT</name>
<comment type="function">
    <text evidence="13">Catalyzes the condensation reaction of fatty acid synthesis by the addition to an acyl acceptor of two carbons from malonyl-ACP. Catalyzes the first condensation reaction which initiates fatty acid synthesis and may therefore play a role in governing the total rate of fatty acid production. Possesses both acetoacetyl-ACP synthase and acetyl transacylase activities. Its substrate specificity determines the biosynthesis of branched-chain and/or straight-chain of fatty acids.</text>
</comment>
<evidence type="ECO:0000259" key="15">
    <source>
        <dbReference type="Pfam" id="PF08545"/>
    </source>
</evidence>
<protein>
    <recommendedName>
        <fullName evidence="3 13">Beta-ketoacyl-[acyl-carrier-protein] synthase III</fullName>
        <shortName evidence="13">Beta-ketoacyl-ACP synthase III</shortName>
        <shortName evidence="13">KAS III</shortName>
        <ecNumber evidence="3 13">2.3.1.180</ecNumber>
    </recommendedName>
    <alternativeName>
        <fullName evidence="13">3-oxoacyl-[acyl-carrier-protein] synthase 3</fullName>
    </alternativeName>
    <alternativeName>
        <fullName evidence="13">3-oxoacyl-[acyl-carrier-protein] synthase III</fullName>
    </alternativeName>
</protein>
<dbReference type="Pfam" id="PF08545">
    <property type="entry name" value="ACP_syn_III"/>
    <property type="match status" value="1"/>
</dbReference>
<evidence type="ECO:0000256" key="9">
    <source>
        <dbReference type="ARBA" id="ARBA00023160"/>
    </source>
</evidence>
<keyword evidence="5 13" id="KW-0444">Lipid biosynthesis</keyword>
<keyword evidence="8 13" id="KW-0443">Lipid metabolism</keyword>
<dbReference type="Gene3D" id="3.40.47.10">
    <property type="match status" value="1"/>
</dbReference>
<comment type="subunit">
    <text evidence="13">Homodimer.</text>
</comment>
<dbReference type="GO" id="GO:0004315">
    <property type="term" value="F:3-oxoacyl-[acyl-carrier-protein] synthase activity"/>
    <property type="evidence" value="ECO:0007669"/>
    <property type="project" value="InterPro"/>
</dbReference>
<comment type="pathway">
    <text evidence="1 13">Lipid metabolism; fatty acid biosynthesis.</text>
</comment>
<dbReference type="InterPro" id="IPR013751">
    <property type="entry name" value="ACP_syn_III_N"/>
</dbReference>
<dbReference type="NCBIfam" id="NF006829">
    <property type="entry name" value="PRK09352.1"/>
    <property type="match status" value="1"/>
</dbReference>
<dbReference type="Proteomes" id="UP000503840">
    <property type="component" value="Unassembled WGS sequence"/>
</dbReference>
<evidence type="ECO:0000256" key="3">
    <source>
        <dbReference type="ARBA" id="ARBA00012333"/>
    </source>
</evidence>
<keyword evidence="9 13" id="KW-0275">Fatty acid biosynthesis</keyword>
<evidence type="ECO:0000313" key="17">
    <source>
        <dbReference type="Proteomes" id="UP000503840"/>
    </source>
</evidence>
<dbReference type="InterPro" id="IPR016039">
    <property type="entry name" value="Thiolase-like"/>
</dbReference>
<evidence type="ECO:0000256" key="8">
    <source>
        <dbReference type="ARBA" id="ARBA00023098"/>
    </source>
</evidence>
<dbReference type="GO" id="GO:0033818">
    <property type="term" value="F:beta-ketoacyl-acyl-carrier-protein synthase III activity"/>
    <property type="evidence" value="ECO:0007669"/>
    <property type="project" value="UniProtKB-UniRule"/>
</dbReference>
<proteinExistence type="inferred from homology"/>
<comment type="domain">
    <text evidence="13">The last Arg residue of the ACP-binding site is essential for the weak association between ACP/AcpP and FabH.</text>
</comment>
<accession>A0A7J0BJI8</accession>
<dbReference type="InterPro" id="IPR013747">
    <property type="entry name" value="ACP_syn_III_C"/>
</dbReference>